<accession>A0A411HB55</accession>
<gene>
    <name evidence="2" type="ORF">HgNV_036</name>
</gene>
<name>A0A411HB55_9VIRU</name>
<dbReference type="GO" id="GO:0003910">
    <property type="term" value="F:DNA ligase (ATP) activity"/>
    <property type="evidence" value="ECO:0007669"/>
    <property type="project" value="InterPro"/>
</dbReference>
<dbReference type="Gene3D" id="3.30.470.30">
    <property type="entry name" value="DNA ligase/mRNA capping enzyme"/>
    <property type="match status" value="1"/>
</dbReference>
<dbReference type="Proteomes" id="UP000682645">
    <property type="component" value="Segment"/>
</dbReference>
<dbReference type="Pfam" id="PF01068">
    <property type="entry name" value="DNA_ligase_A_M"/>
    <property type="match status" value="1"/>
</dbReference>
<dbReference type="GO" id="GO:0005524">
    <property type="term" value="F:ATP binding"/>
    <property type="evidence" value="ECO:0007669"/>
    <property type="project" value="InterPro"/>
</dbReference>
<evidence type="ECO:0000313" key="2">
    <source>
        <dbReference type="EMBL" id="QBB28641.1"/>
    </source>
</evidence>
<dbReference type="GO" id="GO:0006310">
    <property type="term" value="P:DNA recombination"/>
    <property type="evidence" value="ECO:0007669"/>
    <property type="project" value="InterPro"/>
</dbReference>
<feature type="domain" description="ATP-dependent DNA ligase family profile" evidence="1">
    <location>
        <begin position="262"/>
        <end position="445"/>
    </location>
</feature>
<reference evidence="2" key="1">
    <citation type="journal article" date="2019" name="Sci. Rep.">
        <title>The first clawed lobster virus Homarus gammarus nudivirus (HgNV n. sp.) expands the diversity of the Nudiviridae.</title>
        <authorList>
            <person name="Holt C.C."/>
            <person name="Stone M."/>
            <person name="Bass D."/>
            <person name="Bateman K.S."/>
            <person name="van Aerle R."/>
            <person name="Daniels C.L."/>
            <person name="van der Giezen M."/>
            <person name="Ross S.H."/>
            <person name="Hooper C."/>
            <person name="Stentiford G.D."/>
        </authorList>
    </citation>
    <scope>NUCLEOTIDE SEQUENCE</scope>
    <source>
        <strain evidence="2">52S104HLG2</strain>
    </source>
</reference>
<dbReference type="InterPro" id="IPR012310">
    <property type="entry name" value="DNA_ligase_ATP-dep_cent"/>
</dbReference>
<keyword evidence="3" id="KW-1185">Reference proteome</keyword>
<protein>
    <recommendedName>
        <fullName evidence="1">ATP-dependent DNA ligase family profile domain-containing protein</fullName>
    </recommendedName>
</protein>
<organism evidence="2 3">
    <name type="scientific">Homarus gammarus nudivirus</name>
    <dbReference type="NCBI Taxonomy" id="2509616"/>
    <lineage>
        <taxon>Viruses</taxon>
        <taxon>Viruses incertae sedis</taxon>
        <taxon>Naldaviricetes</taxon>
        <taxon>Lefavirales</taxon>
        <taxon>Nudiviridae</taxon>
        <taxon>Gammanudivirus</taxon>
        <taxon>Gammanudivirus hogammari</taxon>
    </lineage>
</organism>
<dbReference type="SUPFAM" id="SSF56091">
    <property type="entry name" value="DNA ligase/mRNA capping enzyme, catalytic domain"/>
    <property type="match status" value="1"/>
</dbReference>
<evidence type="ECO:0000259" key="1">
    <source>
        <dbReference type="Pfam" id="PF01068"/>
    </source>
</evidence>
<proteinExistence type="predicted"/>
<dbReference type="EMBL" id="MK439999">
    <property type="protein sequence ID" value="QBB28641.1"/>
    <property type="molecule type" value="Genomic_DNA"/>
</dbReference>
<sequence length="588" mass="70075">MKLVDIYQFLIQTNIKRTPELLLLWLSNYDFYDRILFIKLFILHKIRLSWHTYQGFHMNYQMNHQQNCKCQEVYTNTVGVNNLEFFRKTPVVWFLRNCIGDVELEVATSLKKYRLNTCIELQHYENHPITYESNTILDRYNNIFNVTSLDCTTQQRKPNQQLTIKNLERYSKCIKLTDIISHLYVYDLYLLLSLKQLPTLRELDSILPEYLQLEASRNRLKLAKSLTAEFILINIYNFFNRTSICQVDTDRKMTSLIPITVEIDTPIEDVGNEYFYQAKYSGIRICLCKTPNNDVILMNSNHVKITFTVPCIHELRQDSVNSYAGEFVMVLYNKETNQYMPKTELLKHLSNLVDSTYRAVYKIKLILLDLYMWNGINLLIDAYERRYALFDTFIKYVFHDNIFVKVRNYDNISDIHSEYLQYLKNTQIDHIVKGITYRKKRAVYQKKIPIISLDLKYQKYILISKYNTTIKILNSEKTVDYVDGKLCIIRPPKGAFSLYCLCYSIDKLMLKLALFDNCEFRHFCRIETTHSNSNYNCLMKKKIKINGIGYSWIVIRVEFTKDYENVTNVEFCPEKSILDCNYPWFYLR</sequence>
<dbReference type="GO" id="GO:0006281">
    <property type="term" value="P:DNA repair"/>
    <property type="evidence" value="ECO:0007669"/>
    <property type="project" value="InterPro"/>
</dbReference>
<evidence type="ECO:0000313" key="3">
    <source>
        <dbReference type="Proteomes" id="UP000682645"/>
    </source>
</evidence>